<feature type="non-terminal residue" evidence="2">
    <location>
        <position position="80"/>
    </location>
</feature>
<comment type="caution">
    <text evidence="2">The sequence shown here is derived from an EMBL/GenBank/DDBJ whole genome shotgun (WGS) entry which is preliminary data.</text>
</comment>
<organism evidence="2 3">
    <name type="scientific">Pristionchus entomophagus</name>
    <dbReference type="NCBI Taxonomy" id="358040"/>
    <lineage>
        <taxon>Eukaryota</taxon>
        <taxon>Metazoa</taxon>
        <taxon>Ecdysozoa</taxon>
        <taxon>Nematoda</taxon>
        <taxon>Chromadorea</taxon>
        <taxon>Rhabditida</taxon>
        <taxon>Rhabditina</taxon>
        <taxon>Diplogasteromorpha</taxon>
        <taxon>Diplogasteroidea</taxon>
        <taxon>Neodiplogasteridae</taxon>
        <taxon>Pristionchus</taxon>
    </lineage>
</organism>
<feature type="signal peptide" evidence="1">
    <location>
        <begin position="1"/>
        <end position="40"/>
    </location>
</feature>
<dbReference type="EMBL" id="BTSX01000001">
    <property type="protein sequence ID" value="GMS80468.1"/>
    <property type="molecule type" value="Genomic_DNA"/>
</dbReference>
<sequence length="80" mass="8768">FTFSPSFAPFSLNGSGRLDSRMRLLLVSSLVLLILNLSLQSPQKKREDSKLSAPPDCPNGETICTEGADFAFETFPTTEE</sequence>
<feature type="non-terminal residue" evidence="2">
    <location>
        <position position="1"/>
    </location>
</feature>
<evidence type="ECO:0000313" key="2">
    <source>
        <dbReference type="EMBL" id="GMS80468.1"/>
    </source>
</evidence>
<feature type="chain" id="PRO_5043831639" evidence="1">
    <location>
        <begin position="41"/>
        <end position="80"/>
    </location>
</feature>
<name>A0AAV5SE40_9BILA</name>
<proteinExistence type="predicted"/>
<accession>A0AAV5SE40</accession>
<protein>
    <submittedName>
        <fullName evidence="2">Uncharacterized protein</fullName>
    </submittedName>
</protein>
<dbReference type="Proteomes" id="UP001432027">
    <property type="component" value="Unassembled WGS sequence"/>
</dbReference>
<reference evidence="2" key="1">
    <citation type="submission" date="2023-10" db="EMBL/GenBank/DDBJ databases">
        <title>Genome assembly of Pristionchus species.</title>
        <authorList>
            <person name="Yoshida K."/>
            <person name="Sommer R.J."/>
        </authorList>
    </citation>
    <scope>NUCLEOTIDE SEQUENCE</scope>
    <source>
        <strain evidence="2">RS0144</strain>
    </source>
</reference>
<evidence type="ECO:0000313" key="3">
    <source>
        <dbReference type="Proteomes" id="UP001432027"/>
    </source>
</evidence>
<dbReference type="AlphaFoldDB" id="A0AAV5SE40"/>
<gene>
    <name evidence="2" type="ORF">PENTCL1PPCAC_2643</name>
</gene>
<evidence type="ECO:0000256" key="1">
    <source>
        <dbReference type="SAM" id="SignalP"/>
    </source>
</evidence>
<keyword evidence="3" id="KW-1185">Reference proteome</keyword>
<keyword evidence="1" id="KW-0732">Signal</keyword>